<sequence length="61" mass="6954">MNAAAFMGFLLLQPVNKCLSGPFDLPRFEMAFPEAPASADFQWPESHEKHYGHECERCTDH</sequence>
<reference evidence="2" key="2">
    <citation type="submission" date="2017-04" db="EMBL/GenBank/DDBJ databases">
        <authorList>
            <person name="Porter S."/>
            <person name="Friesen M.L."/>
            <person name="Faber-Hammond J."/>
        </authorList>
    </citation>
    <scope>NUCLEOTIDE SEQUENCE</scope>
    <source>
        <strain evidence="2">Str16</strain>
    </source>
</reference>
<gene>
    <name evidence="2" type="ORF">BMJ33_31650</name>
    <name evidence="1" type="ORF">GHJ91_19545</name>
</gene>
<evidence type="ECO:0000313" key="2">
    <source>
        <dbReference type="EMBL" id="PLT94215.1"/>
    </source>
</evidence>
<dbReference type="EMBL" id="WISB01000122">
    <property type="protein sequence ID" value="MQW71275.1"/>
    <property type="molecule type" value="Genomic_DNA"/>
</dbReference>
<keyword evidence="3" id="KW-1185">Reference proteome</keyword>
<protein>
    <submittedName>
        <fullName evidence="1">Uncharacterized protein</fullName>
    </submittedName>
</protein>
<reference evidence="1" key="1">
    <citation type="journal article" date="2013" name="Genome Biol.">
        <title>Comparative genomics of the core and accessory genomes of 48 Sinorhizobium strains comprising five genospecies.</title>
        <authorList>
            <person name="Sugawara M."/>
            <person name="Epstein B."/>
            <person name="Badgley B.D."/>
            <person name="Unno T."/>
            <person name="Xu L."/>
            <person name="Reese J."/>
            <person name="Gyaneshwar P."/>
            <person name="Denny R."/>
            <person name="Mudge J."/>
            <person name="Bharti A.K."/>
            <person name="Farmer A.D."/>
            <person name="May G.D."/>
            <person name="Woodward J.E."/>
            <person name="Medigue C."/>
            <person name="Vallenet D."/>
            <person name="Lajus A."/>
            <person name="Rouy Z."/>
            <person name="Martinez-Vaz B."/>
            <person name="Tiffin P."/>
            <person name="Young N.D."/>
            <person name="Sadowsky M.J."/>
        </authorList>
    </citation>
    <scope>NUCLEOTIDE SEQUENCE</scope>
    <source>
        <strain evidence="1">M1</strain>
    </source>
</reference>
<comment type="caution">
    <text evidence="1">The sequence shown here is derived from an EMBL/GenBank/DDBJ whole genome shotgun (WGS) entry which is preliminary data.</text>
</comment>
<accession>A0A6G1WNS3</accession>
<dbReference type="Proteomes" id="UP001190825">
    <property type="component" value="Unassembled WGS sequence"/>
</dbReference>
<dbReference type="RefSeq" id="WP_020487246.1">
    <property type="nucleotide sequence ID" value="NZ_ATYC01000022.1"/>
</dbReference>
<organism evidence="1">
    <name type="scientific">Sinorhizobium medicae</name>
    <dbReference type="NCBI Taxonomy" id="110321"/>
    <lineage>
        <taxon>Bacteria</taxon>
        <taxon>Pseudomonadati</taxon>
        <taxon>Pseudomonadota</taxon>
        <taxon>Alphaproteobacteria</taxon>
        <taxon>Hyphomicrobiales</taxon>
        <taxon>Rhizobiaceae</taxon>
        <taxon>Sinorhizobium/Ensifer group</taxon>
        <taxon>Sinorhizobium</taxon>
    </lineage>
</organism>
<dbReference type="AlphaFoldDB" id="A0A6G1WNS3"/>
<evidence type="ECO:0000313" key="1">
    <source>
        <dbReference type="EMBL" id="MQW71275.1"/>
    </source>
</evidence>
<evidence type="ECO:0000313" key="3">
    <source>
        <dbReference type="Proteomes" id="UP001190825"/>
    </source>
</evidence>
<dbReference type="EMBL" id="NBUC01000163">
    <property type="protein sequence ID" value="PLT94215.1"/>
    <property type="molecule type" value="Genomic_DNA"/>
</dbReference>
<name>A0A6G1WNS3_9HYPH</name>
<proteinExistence type="predicted"/>
<reference evidence="2 3" key="3">
    <citation type="journal article" date="2018" name="FEMS Microbiol. Ecol.">
        <title>Co-invading symbiotic mutualists of Medicago polymorpha retain high ancestral diversity and contain diverse accessory genomes.</title>
        <authorList>
            <person name="Porter S.S."/>
            <person name="Faber-Hammond J.J."/>
            <person name="Friesen M.L."/>
        </authorList>
    </citation>
    <scope>NUCLEOTIDE SEQUENCE [LARGE SCALE GENOMIC DNA]</scope>
    <source>
        <strain evidence="2 3">Str16</strain>
    </source>
</reference>
<dbReference type="GeneID" id="61613025"/>